<keyword evidence="3" id="KW-1185">Reference proteome</keyword>
<dbReference type="AlphaFoldDB" id="A0A2H3CEM3"/>
<reference evidence="3" key="1">
    <citation type="journal article" date="2017" name="Nat. Ecol. Evol.">
        <title>Genome expansion and lineage-specific genetic innovations in the forest pathogenic fungi Armillaria.</title>
        <authorList>
            <person name="Sipos G."/>
            <person name="Prasanna A.N."/>
            <person name="Walter M.C."/>
            <person name="O'Connor E."/>
            <person name="Balint B."/>
            <person name="Krizsan K."/>
            <person name="Kiss B."/>
            <person name="Hess J."/>
            <person name="Varga T."/>
            <person name="Slot J."/>
            <person name="Riley R."/>
            <person name="Boka B."/>
            <person name="Rigling D."/>
            <person name="Barry K."/>
            <person name="Lee J."/>
            <person name="Mihaltcheva S."/>
            <person name="LaButti K."/>
            <person name="Lipzen A."/>
            <person name="Waldron R."/>
            <person name="Moloney N.M."/>
            <person name="Sperisen C."/>
            <person name="Kredics L."/>
            <person name="Vagvoelgyi C."/>
            <person name="Patrignani A."/>
            <person name="Fitzpatrick D."/>
            <person name="Nagy I."/>
            <person name="Doyle S."/>
            <person name="Anderson J.B."/>
            <person name="Grigoriev I.V."/>
            <person name="Gueldener U."/>
            <person name="Muensterkoetter M."/>
            <person name="Nagy L.G."/>
        </authorList>
    </citation>
    <scope>NUCLEOTIDE SEQUENCE [LARGE SCALE GENOMIC DNA]</scope>
    <source>
        <strain evidence="3">Ar21-2</strain>
    </source>
</reference>
<accession>A0A2H3CEM3</accession>
<feature type="compositionally biased region" description="Basic residues" evidence="1">
    <location>
        <begin position="30"/>
        <end position="39"/>
    </location>
</feature>
<name>A0A2H3CEM3_ARMGA</name>
<proteinExistence type="predicted"/>
<evidence type="ECO:0000256" key="1">
    <source>
        <dbReference type="SAM" id="MobiDB-lite"/>
    </source>
</evidence>
<feature type="region of interest" description="Disordered" evidence="1">
    <location>
        <begin position="22"/>
        <end position="66"/>
    </location>
</feature>
<dbReference type="Proteomes" id="UP000217790">
    <property type="component" value="Unassembled WGS sequence"/>
</dbReference>
<sequence>MPRHHLGLIDFPSQTHIQPLPIAHDDLSHKGRRTPRRIATKGNVETEGTRRGTSPLSIPPQSSPILCSRHLHGSEIETGMADWLARF</sequence>
<evidence type="ECO:0000313" key="3">
    <source>
        <dbReference type="Proteomes" id="UP000217790"/>
    </source>
</evidence>
<gene>
    <name evidence="2" type="ORF">ARMGADRAFT_1020268</name>
</gene>
<organism evidence="2 3">
    <name type="scientific">Armillaria gallica</name>
    <name type="common">Bulbous honey fungus</name>
    <name type="synonym">Armillaria bulbosa</name>
    <dbReference type="NCBI Taxonomy" id="47427"/>
    <lineage>
        <taxon>Eukaryota</taxon>
        <taxon>Fungi</taxon>
        <taxon>Dikarya</taxon>
        <taxon>Basidiomycota</taxon>
        <taxon>Agaricomycotina</taxon>
        <taxon>Agaricomycetes</taxon>
        <taxon>Agaricomycetidae</taxon>
        <taxon>Agaricales</taxon>
        <taxon>Marasmiineae</taxon>
        <taxon>Physalacriaceae</taxon>
        <taxon>Armillaria</taxon>
    </lineage>
</organism>
<dbReference type="EMBL" id="KZ293729">
    <property type="protein sequence ID" value="PBK81515.1"/>
    <property type="molecule type" value="Genomic_DNA"/>
</dbReference>
<evidence type="ECO:0000313" key="2">
    <source>
        <dbReference type="EMBL" id="PBK81515.1"/>
    </source>
</evidence>
<dbReference type="InParanoid" id="A0A2H3CEM3"/>
<protein>
    <submittedName>
        <fullName evidence="2">Uncharacterized protein</fullName>
    </submittedName>
</protein>